<feature type="transmembrane region" description="Helical" evidence="1">
    <location>
        <begin position="143"/>
        <end position="168"/>
    </location>
</feature>
<dbReference type="Proteomes" id="UP001621534">
    <property type="component" value="Unassembled WGS sequence"/>
</dbReference>
<feature type="transmembrane region" description="Helical" evidence="1">
    <location>
        <begin position="225"/>
        <end position="245"/>
    </location>
</feature>
<feature type="domain" description="DUF6418" evidence="2">
    <location>
        <begin position="296"/>
        <end position="397"/>
    </location>
</feature>
<organism evidence="3 4">
    <name type="scientific">Pseudomonas urmiensis</name>
    <dbReference type="NCBI Taxonomy" id="2745493"/>
    <lineage>
        <taxon>Bacteria</taxon>
        <taxon>Pseudomonadati</taxon>
        <taxon>Pseudomonadota</taxon>
        <taxon>Gammaproteobacteria</taxon>
        <taxon>Pseudomonadales</taxon>
        <taxon>Pseudomonadaceae</taxon>
        <taxon>Pseudomonas</taxon>
    </lineage>
</organism>
<sequence length="423" mass="48471">MLNILCLLALLMMFYFVDRRLKVVQFFFWVGFLPGFLSVLFLSSNQVFITEQARESFENNAALYLIAAVTLHFVGLYFSQYIFSRDFRNLQERRPTGVYSRLIIFKLLPPLILFLLYANLFVSGGVPIFQSGYIDRFGYLQGTLLWPVLRFLGAIAMPLVILLGYGFYISAGLRKITPLLYYVIYLGYIVLIGQKFGGIILSAFVFFLPVVMVQLRDNGFRFIKKYAVHLLLVAGFAFLLVSYHYSRYAMSEEFGGAWGFIKYRVLVLQGHLFWGVANEVDMLRNTLSPDFSGLYNAMQDMMLLVSPAAIAEGAIERGVNFAFGYFISFFYYIGFWGVLAYWLNGFVFGTICYVCIKSVYQRDFTLYFFSIASLVWWIIYLQSGSVAVLLSLQSIVFHLALITVPIFRKLLGRRIVVSNLQGA</sequence>
<evidence type="ECO:0000259" key="2">
    <source>
        <dbReference type="Pfam" id="PF19982"/>
    </source>
</evidence>
<dbReference type="Pfam" id="PF19982">
    <property type="entry name" value="DUF6418"/>
    <property type="match status" value="1"/>
</dbReference>
<evidence type="ECO:0000313" key="4">
    <source>
        <dbReference type="Proteomes" id="UP001621534"/>
    </source>
</evidence>
<keyword evidence="1" id="KW-0812">Transmembrane</keyword>
<dbReference type="InterPro" id="IPR046303">
    <property type="entry name" value="DUF6418"/>
</dbReference>
<feature type="transmembrane region" description="Helical" evidence="1">
    <location>
        <begin position="180"/>
        <end position="213"/>
    </location>
</feature>
<reference evidence="3 4" key="1">
    <citation type="journal article" date="2012" name="Plant Soil">
        <title>Screening of plant growth-promoting traits in arsenic-resistant bacteria isolated from the rhizosphere of soybean plants from Argentinean agricultural soil.</title>
        <authorList>
            <person name="Wevar Oller A.L."/>
            <person name="Talano M.A."/>
            <person name="Agostini E."/>
        </authorList>
    </citation>
    <scope>NUCLEOTIDE SEQUENCE [LARGE SCALE GENOMIC DNA]</scope>
    <source>
        <strain evidence="3 4">AW4</strain>
    </source>
</reference>
<dbReference type="RefSeq" id="WP_405129625.1">
    <property type="nucleotide sequence ID" value="NZ_JAHWXS010000013.1"/>
</dbReference>
<feature type="transmembrane region" description="Helical" evidence="1">
    <location>
        <begin position="363"/>
        <end position="380"/>
    </location>
</feature>
<keyword evidence="4" id="KW-1185">Reference proteome</keyword>
<accession>A0ABW8NX76</accession>
<keyword evidence="1" id="KW-0472">Membrane</keyword>
<keyword evidence="1" id="KW-1133">Transmembrane helix</keyword>
<gene>
    <name evidence="3" type="ORF">KW869_13575</name>
</gene>
<protein>
    <recommendedName>
        <fullName evidence="2">DUF6418 domain-containing protein</fullName>
    </recommendedName>
</protein>
<name>A0ABW8NX76_9PSED</name>
<feature type="transmembrane region" description="Helical" evidence="1">
    <location>
        <begin position="61"/>
        <end position="83"/>
    </location>
</feature>
<feature type="transmembrane region" description="Helical" evidence="1">
    <location>
        <begin position="386"/>
        <end position="407"/>
    </location>
</feature>
<evidence type="ECO:0000256" key="1">
    <source>
        <dbReference type="SAM" id="Phobius"/>
    </source>
</evidence>
<feature type="transmembrane region" description="Helical" evidence="1">
    <location>
        <begin position="329"/>
        <end position="356"/>
    </location>
</feature>
<feature type="transmembrane region" description="Helical" evidence="1">
    <location>
        <begin position="26"/>
        <end position="49"/>
    </location>
</feature>
<dbReference type="EMBL" id="JAHWXS010000013">
    <property type="protein sequence ID" value="MFK5734568.1"/>
    <property type="molecule type" value="Genomic_DNA"/>
</dbReference>
<evidence type="ECO:0000313" key="3">
    <source>
        <dbReference type="EMBL" id="MFK5734568.1"/>
    </source>
</evidence>
<proteinExistence type="predicted"/>
<comment type="caution">
    <text evidence="3">The sequence shown here is derived from an EMBL/GenBank/DDBJ whole genome shotgun (WGS) entry which is preliminary data.</text>
</comment>